<evidence type="ECO:0000313" key="3">
    <source>
        <dbReference type="EMBL" id="CAB4694304.1"/>
    </source>
</evidence>
<dbReference type="AlphaFoldDB" id="A0A6J6PD83"/>
<dbReference type="EMBL" id="CAEZXP010000002">
    <property type="protein sequence ID" value="CAB4694304.1"/>
    <property type="molecule type" value="Genomic_DNA"/>
</dbReference>
<feature type="domain" description="Activator of Hsp90 ATPase homologue 1/2-like C-terminal" evidence="2">
    <location>
        <begin position="10"/>
        <end position="133"/>
    </location>
</feature>
<proteinExistence type="inferred from homology"/>
<evidence type="ECO:0000259" key="2">
    <source>
        <dbReference type="Pfam" id="PF08327"/>
    </source>
</evidence>
<accession>A0A6J6PD83</accession>
<reference evidence="3" key="1">
    <citation type="submission" date="2020-05" db="EMBL/GenBank/DDBJ databases">
        <authorList>
            <person name="Chiriac C."/>
            <person name="Salcher M."/>
            <person name="Ghai R."/>
            <person name="Kavagutti S V."/>
        </authorList>
    </citation>
    <scope>NUCLEOTIDE SEQUENCE</scope>
</reference>
<name>A0A6J6PD83_9ZZZZ</name>
<dbReference type="SUPFAM" id="SSF55961">
    <property type="entry name" value="Bet v1-like"/>
    <property type="match status" value="1"/>
</dbReference>
<dbReference type="Pfam" id="PF08327">
    <property type="entry name" value="AHSA1"/>
    <property type="match status" value="1"/>
</dbReference>
<dbReference type="Gene3D" id="3.30.530.20">
    <property type="match status" value="1"/>
</dbReference>
<dbReference type="InterPro" id="IPR023393">
    <property type="entry name" value="START-like_dom_sf"/>
</dbReference>
<gene>
    <name evidence="3" type="ORF">UFOPK2399_00921</name>
</gene>
<comment type="similarity">
    <text evidence="1">Belongs to the AHA1 family.</text>
</comment>
<evidence type="ECO:0000256" key="1">
    <source>
        <dbReference type="ARBA" id="ARBA00006817"/>
    </source>
</evidence>
<dbReference type="InterPro" id="IPR013538">
    <property type="entry name" value="ASHA1/2-like_C"/>
</dbReference>
<sequence length="152" mass="17317">MGEVARELLASREDVWTFLAEPRHLADWWPGIRSVTPDRRGFAAGARWNVMAIEEPNFAFLPTRRDRGSLVEQTLVVHEVAPYERWEWELVRAVSRGRIAPPKRVSVTLFHASDDRTRVTIEVTGLGRARDRRLASAALTRLFDLVQTAATL</sequence>
<organism evidence="3">
    <name type="scientific">freshwater metagenome</name>
    <dbReference type="NCBI Taxonomy" id="449393"/>
    <lineage>
        <taxon>unclassified sequences</taxon>
        <taxon>metagenomes</taxon>
        <taxon>ecological metagenomes</taxon>
    </lineage>
</organism>
<protein>
    <submittedName>
        <fullName evidence="3">Unannotated protein</fullName>
    </submittedName>
</protein>